<dbReference type="RefSeq" id="WP_072836977.1">
    <property type="nucleotide sequence ID" value="NZ_FQUU01000023.1"/>
</dbReference>
<dbReference type="Proteomes" id="UP000184048">
    <property type="component" value="Unassembled WGS sequence"/>
</dbReference>
<evidence type="ECO:0000256" key="2">
    <source>
        <dbReference type="ARBA" id="ARBA00005752"/>
    </source>
</evidence>
<keyword evidence="12" id="KW-1185">Reference proteome</keyword>
<organism evidence="11 12">
    <name type="scientific">Flavisolibacter ginsengisoli DSM 18119</name>
    <dbReference type="NCBI Taxonomy" id="1121884"/>
    <lineage>
        <taxon>Bacteria</taxon>
        <taxon>Pseudomonadati</taxon>
        <taxon>Bacteroidota</taxon>
        <taxon>Chitinophagia</taxon>
        <taxon>Chitinophagales</taxon>
        <taxon>Chitinophagaceae</taxon>
        <taxon>Flavisolibacter</taxon>
    </lineage>
</organism>
<dbReference type="EMBL" id="FQUU01000023">
    <property type="protein sequence ID" value="SHF91840.1"/>
    <property type="molecule type" value="Genomic_DNA"/>
</dbReference>
<comment type="similarity">
    <text evidence="2">Belongs to the asparagine synthetase family.</text>
</comment>
<dbReference type="SUPFAM" id="SSF56235">
    <property type="entry name" value="N-terminal nucleophile aminohydrolases (Ntn hydrolases)"/>
    <property type="match status" value="1"/>
</dbReference>
<dbReference type="GO" id="GO:0006529">
    <property type="term" value="P:asparagine biosynthetic process"/>
    <property type="evidence" value="ECO:0007669"/>
    <property type="project" value="UniProtKB-KW"/>
</dbReference>
<feature type="active site" description="For GATase activity" evidence="8">
    <location>
        <position position="2"/>
    </location>
</feature>
<keyword evidence="8" id="KW-0028">Amino-acid biosynthesis</keyword>
<keyword evidence="5 9" id="KW-0067">ATP-binding</keyword>
<dbReference type="CDD" id="cd01991">
    <property type="entry name" value="Asn_synthase_B_C"/>
    <property type="match status" value="1"/>
</dbReference>
<dbReference type="AlphaFoldDB" id="A0A1M5FJZ3"/>
<dbReference type="GO" id="GO:0005524">
    <property type="term" value="F:ATP binding"/>
    <property type="evidence" value="ECO:0007669"/>
    <property type="project" value="UniProtKB-KW"/>
</dbReference>
<accession>A0A1M5FJZ3</accession>
<evidence type="ECO:0000256" key="7">
    <source>
        <dbReference type="ARBA" id="ARBA00048741"/>
    </source>
</evidence>
<dbReference type="STRING" id="1121884.SAMN02745131_03858"/>
<evidence type="ECO:0000256" key="3">
    <source>
        <dbReference type="ARBA" id="ARBA00012737"/>
    </source>
</evidence>
<dbReference type="PANTHER" id="PTHR43284:SF1">
    <property type="entry name" value="ASPARAGINE SYNTHETASE"/>
    <property type="match status" value="1"/>
</dbReference>
<sequence length="616" mass="70699">MCGIAGIISHNKELVSRERITAATNTLIHRGPEQEGYYFNKEQTAALGHRRLCIIDLGLEASQPFHYLDRYHIVFNGEIYNYIELRKELIDKGFQFRTASDTEVIVAAFAAYGKECVHQFDGAFAFAIWDEKTSELFAARDRFGEKPFFFYYDGEQLAFASEMKALWKMGIEKDVNRTMLYNFLSIDYTTNPGDPAETFYNNIYKLPAASSLHYSLEKKELQTEKYWNLYPNVNEEVKVKDAIDQFTALLTESVRKRLRSDVAIGTSLSGGLDSSSIVSVCEALVSNQNTHKCFTASFPGFENDESHYAQTVASQFGLHHFLSSVDGNEIPGLMDKVMNHQEEPFSSASLLVQYKLYQLAKEQGVTVLLDGQGADEILGGYHKYYKWYWLELFRQGELNNSGELKAARALGVKESLHIREKIAAYFPEFSLSLLQSKKAKHSWRHPDLNEDFAFSNKRNLYYSTPARFDLNSALYFNTFVQGLEELLRFADRNSMAHSVEVRLPFLSHQLVEFLFTLPSDFKINQGWTKWILRKSVEKKLPAAITWRKDKVGFEPPQQQWMENSAVQAEIRKGKELLVQEGILRSAVLQKPIQPHGSHVAENREWKYWSAAYLFGN</sequence>
<keyword evidence="4 9" id="KW-0547">Nucleotide-binding</keyword>
<evidence type="ECO:0000259" key="10">
    <source>
        <dbReference type="PROSITE" id="PS51278"/>
    </source>
</evidence>
<evidence type="ECO:0000256" key="5">
    <source>
        <dbReference type="ARBA" id="ARBA00022840"/>
    </source>
</evidence>
<gene>
    <name evidence="11" type="ORF">SAMN02745131_03858</name>
</gene>
<dbReference type="GO" id="GO:0004066">
    <property type="term" value="F:asparagine synthase (glutamine-hydrolyzing) activity"/>
    <property type="evidence" value="ECO:0007669"/>
    <property type="project" value="UniProtKB-EC"/>
</dbReference>
<dbReference type="InterPro" id="IPR029055">
    <property type="entry name" value="Ntn_hydrolases_N"/>
</dbReference>
<comment type="catalytic activity">
    <reaction evidence="7">
        <text>L-aspartate + L-glutamine + ATP + H2O = L-asparagine + L-glutamate + AMP + diphosphate + H(+)</text>
        <dbReference type="Rhea" id="RHEA:12228"/>
        <dbReference type="ChEBI" id="CHEBI:15377"/>
        <dbReference type="ChEBI" id="CHEBI:15378"/>
        <dbReference type="ChEBI" id="CHEBI:29985"/>
        <dbReference type="ChEBI" id="CHEBI:29991"/>
        <dbReference type="ChEBI" id="CHEBI:30616"/>
        <dbReference type="ChEBI" id="CHEBI:33019"/>
        <dbReference type="ChEBI" id="CHEBI:58048"/>
        <dbReference type="ChEBI" id="CHEBI:58359"/>
        <dbReference type="ChEBI" id="CHEBI:456215"/>
        <dbReference type="EC" id="6.3.5.4"/>
    </reaction>
</comment>
<dbReference type="SUPFAM" id="SSF52402">
    <property type="entry name" value="Adenine nucleotide alpha hydrolases-like"/>
    <property type="match status" value="1"/>
</dbReference>
<dbReference type="Gene3D" id="3.60.20.10">
    <property type="entry name" value="Glutamine Phosphoribosylpyrophosphate, subunit 1, domain 1"/>
    <property type="match status" value="1"/>
</dbReference>
<evidence type="ECO:0000256" key="1">
    <source>
        <dbReference type="ARBA" id="ARBA00005187"/>
    </source>
</evidence>
<evidence type="ECO:0000256" key="4">
    <source>
        <dbReference type="ARBA" id="ARBA00022741"/>
    </source>
</evidence>
<feature type="binding site" evidence="9">
    <location>
        <position position="101"/>
    </location>
    <ligand>
        <name>L-glutamine</name>
        <dbReference type="ChEBI" id="CHEBI:58359"/>
    </ligand>
</feature>
<dbReference type="InterPro" id="IPR014729">
    <property type="entry name" value="Rossmann-like_a/b/a_fold"/>
</dbReference>
<dbReference type="PIRSF" id="PIRSF001589">
    <property type="entry name" value="Asn_synthetase_glu-h"/>
    <property type="match status" value="1"/>
</dbReference>
<dbReference type="Pfam" id="PF13537">
    <property type="entry name" value="GATase_7"/>
    <property type="match status" value="1"/>
</dbReference>
<comment type="pathway">
    <text evidence="1">Amino-acid biosynthesis; L-asparagine biosynthesis; L-asparagine from L-aspartate (L-Gln route): step 1/1.</text>
</comment>
<name>A0A1M5FJZ3_9BACT</name>
<evidence type="ECO:0000256" key="9">
    <source>
        <dbReference type="PIRSR" id="PIRSR001589-2"/>
    </source>
</evidence>
<dbReference type="InterPro" id="IPR051786">
    <property type="entry name" value="ASN_synthetase/amidase"/>
</dbReference>
<evidence type="ECO:0000256" key="8">
    <source>
        <dbReference type="PIRSR" id="PIRSR001589-1"/>
    </source>
</evidence>
<evidence type="ECO:0000313" key="12">
    <source>
        <dbReference type="Proteomes" id="UP000184048"/>
    </source>
</evidence>
<dbReference type="Pfam" id="PF00733">
    <property type="entry name" value="Asn_synthase"/>
    <property type="match status" value="1"/>
</dbReference>
<feature type="domain" description="Glutamine amidotransferase type-2" evidence="10">
    <location>
        <begin position="2"/>
        <end position="217"/>
    </location>
</feature>
<dbReference type="OrthoDB" id="9763290at2"/>
<dbReference type="PROSITE" id="PS51278">
    <property type="entry name" value="GATASE_TYPE_2"/>
    <property type="match status" value="1"/>
</dbReference>
<dbReference type="InterPro" id="IPR033738">
    <property type="entry name" value="AsnB_N"/>
</dbReference>
<dbReference type="PANTHER" id="PTHR43284">
    <property type="entry name" value="ASPARAGINE SYNTHETASE (GLUTAMINE-HYDROLYZING)"/>
    <property type="match status" value="1"/>
</dbReference>
<dbReference type="InterPro" id="IPR017932">
    <property type="entry name" value="GATase_2_dom"/>
</dbReference>
<evidence type="ECO:0000256" key="6">
    <source>
        <dbReference type="ARBA" id="ARBA00022962"/>
    </source>
</evidence>
<evidence type="ECO:0000313" key="11">
    <source>
        <dbReference type="EMBL" id="SHF91840.1"/>
    </source>
</evidence>
<dbReference type="NCBIfam" id="TIGR01536">
    <property type="entry name" value="asn_synth_AEB"/>
    <property type="match status" value="1"/>
</dbReference>
<dbReference type="EC" id="6.3.5.4" evidence="3"/>
<proteinExistence type="inferred from homology"/>
<dbReference type="InterPro" id="IPR001962">
    <property type="entry name" value="Asn_synthase"/>
</dbReference>
<dbReference type="Gene3D" id="3.40.50.620">
    <property type="entry name" value="HUPs"/>
    <property type="match status" value="1"/>
</dbReference>
<keyword evidence="8" id="KW-0061">Asparagine biosynthesis</keyword>
<dbReference type="InterPro" id="IPR006426">
    <property type="entry name" value="Asn_synth_AEB"/>
</dbReference>
<protein>
    <recommendedName>
        <fullName evidence="3">asparagine synthase (glutamine-hydrolyzing)</fullName>
        <ecNumber evidence="3">6.3.5.4</ecNumber>
    </recommendedName>
</protein>
<keyword evidence="6 8" id="KW-0315">Glutamine amidotransferase</keyword>
<dbReference type="CDD" id="cd00712">
    <property type="entry name" value="AsnB"/>
    <property type="match status" value="1"/>
</dbReference>
<reference evidence="11 12" key="1">
    <citation type="submission" date="2016-11" db="EMBL/GenBank/DDBJ databases">
        <authorList>
            <person name="Jaros S."/>
            <person name="Januszkiewicz K."/>
            <person name="Wedrychowicz H."/>
        </authorList>
    </citation>
    <scope>NUCLEOTIDE SEQUENCE [LARGE SCALE GENOMIC DNA]</scope>
    <source>
        <strain evidence="11 12">DSM 18119</strain>
    </source>
</reference>